<evidence type="ECO:0000313" key="3">
    <source>
        <dbReference type="Proteomes" id="UP001148838"/>
    </source>
</evidence>
<accession>A0ABQ8SFW9</accession>
<sequence length="242" mass="27647">MDRKAKKLKFNGNLWRILGLISPNTISLSPIPSTLNALVVDTASLNNQLKENNSEEEGGLERPEENLTEPEEGQNERRSTPLPEVSCSRRVVRNVPIAWPPRSPDLTPLDFFLWGYIKDKVYATPIRDLRDLRERIIEAIESIPEDMVQRAWQEIVHCLDIVTVTAGAHEDLYPAIMSPYHHGMARLQVADRVDGLQIWRMLRQPIRGGPPAWGFDEGLTTQHRKKQHVTNPYNKTFGEVET</sequence>
<dbReference type="EMBL" id="JAJSOF020000027">
    <property type="protein sequence ID" value="KAJ4433016.1"/>
    <property type="molecule type" value="Genomic_DNA"/>
</dbReference>
<feature type="region of interest" description="Disordered" evidence="1">
    <location>
        <begin position="49"/>
        <end position="83"/>
    </location>
</feature>
<keyword evidence="3" id="KW-1185">Reference proteome</keyword>
<reference evidence="2 3" key="1">
    <citation type="journal article" date="2022" name="Allergy">
        <title>Genome assembly and annotation of Periplaneta americana reveal a comprehensive cockroach allergen profile.</title>
        <authorList>
            <person name="Wang L."/>
            <person name="Xiong Q."/>
            <person name="Saelim N."/>
            <person name="Wang L."/>
            <person name="Nong W."/>
            <person name="Wan A.T."/>
            <person name="Shi M."/>
            <person name="Liu X."/>
            <person name="Cao Q."/>
            <person name="Hui J.H.L."/>
            <person name="Sookrung N."/>
            <person name="Leung T.F."/>
            <person name="Tungtrongchitr A."/>
            <person name="Tsui S.K.W."/>
        </authorList>
    </citation>
    <scope>NUCLEOTIDE SEQUENCE [LARGE SCALE GENOMIC DNA]</scope>
    <source>
        <strain evidence="2">PWHHKU_190912</strain>
    </source>
</reference>
<gene>
    <name evidence="2" type="ORF">ANN_15273</name>
</gene>
<name>A0ABQ8SFW9_PERAM</name>
<evidence type="ECO:0000313" key="2">
    <source>
        <dbReference type="EMBL" id="KAJ4433016.1"/>
    </source>
</evidence>
<dbReference type="PANTHER" id="PTHR47326">
    <property type="entry name" value="TRANSPOSABLE ELEMENT TC3 TRANSPOSASE-LIKE PROTEIN"/>
    <property type="match status" value="1"/>
</dbReference>
<comment type="caution">
    <text evidence="2">The sequence shown here is derived from an EMBL/GenBank/DDBJ whole genome shotgun (WGS) entry which is preliminary data.</text>
</comment>
<dbReference type="Gene3D" id="3.30.420.10">
    <property type="entry name" value="Ribonuclease H-like superfamily/Ribonuclease H"/>
    <property type="match status" value="1"/>
</dbReference>
<organism evidence="2 3">
    <name type="scientific">Periplaneta americana</name>
    <name type="common">American cockroach</name>
    <name type="synonym">Blatta americana</name>
    <dbReference type="NCBI Taxonomy" id="6978"/>
    <lineage>
        <taxon>Eukaryota</taxon>
        <taxon>Metazoa</taxon>
        <taxon>Ecdysozoa</taxon>
        <taxon>Arthropoda</taxon>
        <taxon>Hexapoda</taxon>
        <taxon>Insecta</taxon>
        <taxon>Pterygota</taxon>
        <taxon>Neoptera</taxon>
        <taxon>Polyneoptera</taxon>
        <taxon>Dictyoptera</taxon>
        <taxon>Blattodea</taxon>
        <taxon>Blattoidea</taxon>
        <taxon>Blattidae</taxon>
        <taxon>Blattinae</taxon>
        <taxon>Periplaneta</taxon>
    </lineage>
</organism>
<dbReference type="InterPro" id="IPR036397">
    <property type="entry name" value="RNaseH_sf"/>
</dbReference>
<evidence type="ECO:0000256" key="1">
    <source>
        <dbReference type="SAM" id="MobiDB-lite"/>
    </source>
</evidence>
<dbReference type="PANTHER" id="PTHR47326:SF1">
    <property type="entry name" value="HTH PSQ-TYPE DOMAIN-CONTAINING PROTEIN"/>
    <property type="match status" value="1"/>
</dbReference>
<dbReference type="Proteomes" id="UP001148838">
    <property type="component" value="Unassembled WGS sequence"/>
</dbReference>
<protein>
    <submittedName>
        <fullName evidence="2">Uncharacterized protein</fullName>
    </submittedName>
</protein>
<proteinExistence type="predicted"/>